<evidence type="ECO:0000256" key="1">
    <source>
        <dbReference type="ARBA" id="ARBA00023015"/>
    </source>
</evidence>
<gene>
    <name evidence="5" type="ORF">HNV10_10210</name>
</gene>
<evidence type="ECO:0000256" key="2">
    <source>
        <dbReference type="ARBA" id="ARBA00023125"/>
    </source>
</evidence>
<dbReference type="InterPro" id="IPR036388">
    <property type="entry name" value="WH-like_DNA-bd_sf"/>
</dbReference>
<feature type="domain" description="HTH hxlR-type" evidence="4">
    <location>
        <begin position="6"/>
        <end position="104"/>
    </location>
</feature>
<accession>A0ABX2E586</accession>
<comment type="caution">
    <text evidence="5">The sequence shown here is derived from an EMBL/GenBank/DDBJ whole genome shotgun (WGS) entry which is preliminary data.</text>
</comment>
<proteinExistence type="predicted"/>
<dbReference type="InterPro" id="IPR036390">
    <property type="entry name" value="WH_DNA-bd_sf"/>
</dbReference>
<protein>
    <submittedName>
        <fullName evidence="5">Helix-turn-helix transcriptional regulator</fullName>
    </submittedName>
</protein>
<keyword evidence="6" id="KW-1185">Reference proteome</keyword>
<dbReference type="Gene3D" id="1.10.10.10">
    <property type="entry name" value="Winged helix-like DNA-binding domain superfamily/Winged helix DNA-binding domain"/>
    <property type="match status" value="1"/>
</dbReference>
<dbReference type="PANTHER" id="PTHR33204:SF29">
    <property type="entry name" value="TRANSCRIPTIONAL REGULATOR"/>
    <property type="match status" value="1"/>
</dbReference>
<dbReference type="SUPFAM" id="SSF46785">
    <property type="entry name" value="Winged helix' DNA-binding domain"/>
    <property type="match status" value="1"/>
</dbReference>
<organism evidence="5 6">
    <name type="scientific">Winogradskyella litoriviva</name>
    <dbReference type="NCBI Taxonomy" id="1220182"/>
    <lineage>
        <taxon>Bacteria</taxon>
        <taxon>Pseudomonadati</taxon>
        <taxon>Bacteroidota</taxon>
        <taxon>Flavobacteriia</taxon>
        <taxon>Flavobacteriales</taxon>
        <taxon>Flavobacteriaceae</taxon>
        <taxon>Winogradskyella</taxon>
    </lineage>
</organism>
<dbReference type="Pfam" id="PF01638">
    <property type="entry name" value="HxlR"/>
    <property type="match status" value="1"/>
</dbReference>
<dbReference type="EMBL" id="JABRWQ010000004">
    <property type="protein sequence ID" value="NRD23615.1"/>
    <property type="molecule type" value="Genomic_DNA"/>
</dbReference>
<evidence type="ECO:0000259" key="4">
    <source>
        <dbReference type="PROSITE" id="PS51118"/>
    </source>
</evidence>
<keyword evidence="1" id="KW-0805">Transcription regulation</keyword>
<dbReference type="PANTHER" id="PTHR33204">
    <property type="entry name" value="TRANSCRIPTIONAL REGULATOR, MARR FAMILY"/>
    <property type="match status" value="1"/>
</dbReference>
<dbReference type="Proteomes" id="UP000805085">
    <property type="component" value="Unassembled WGS sequence"/>
</dbReference>
<name>A0ABX2E586_9FLAO</name>
<evidence type="ECO:0000256" key="3">
    <source>
        <dbReference type="ARBA" id="ARBA00023163"/>
    </source>
</evidence>
<dbReference type="PROSITE" id="PS51118">
    <property type="entry name" value="HTH_HXLR"/>
    <property type="match status" value="1"/>
</dbReference>
<reference evidence="5 6" key="1">
    <citation type="journal article" date="2015" name="Int. J. Syst. Evol. Microbiol.">
        <title>Winogradskyella litoriviva sp. nov., isolated from coastal seawater.</title>
        <authorList>
            <person name="Nedashkovskaya O.I."/>
            <person name="Kukhlevskiy A.D."/>
            <person name="Zhukova N.V."/>
            <person name="Kim S.J."/>
            <person name="Rhee S.K."/>
            <person name="Mikhailov V.V."/>
        </authorList>
    </citation>
    <scope>NUCLEOTIDE SEQUENCE [LARGE SCALE GENOMIC DNA]</scope>
    <source>
        <strain evidence="5 6">KMM6491</strain>
    </source>
</reference>
<dbReference type="InterPro" id="IPR002577">
    <property type="entry name" value="HTH_HxlR"/>
</dbReference>
<sequence length="108" mass="12568">MKKSYCPIDTFINVIKGKRKSTIILHLSQGNKRYNELIKLIPDISDRMMTKQLKELVADQLINREVFPEVPPRVEYSLSELGREIHPHLKGMFRGGILFEKMIDAENN</sequence>
<keyword evidence="2" id="KW-0238">DNA-binding</keyword>
<keyword evidence="3" id="KW-0804">Transcription</keyword>
<dbReference type="RefSeq" id="WP_173301250.1">
    <property type="nucleotide sequence ID" value="NZ_JABRWQ010000004.1"/>
</dbReference>
<evidence type="ECO:0000313" key="5">
    <source>
        <dbReference type="EMBL" id="NRD23615.1"/>
    </source>
</evidence>
<evidence type="ECO:0000313" key="6">
    <source>
        <dbReference type="Proteomes" id="UP000805085"/>
    </source>
</evidence>